<dbReference type="GO" id="GO:0005634">
    <property type="term" value="C:nucleus"/>
    <property type="evidence" value="ECO:0007669"/>
    <property type="project" value="InterPro"/>
</dbReference>
<dbReference type="PANTHER" id="PTHR12792:SF0">
    <property type="entry name" value="SEPARIN"/>
    <property type="match status" value="1"/>
</dbReference>
<evidence type="ECO:0000256" key="3">
    <source>
        <dbReference type="ARBA" id="ARBA00022801"/>
    </source>
</evidence>
<keyword evidence="6" id="KW-1185">Reference proteome</keyword>
<evidence type="ECO:0000313" key="6">
    <source>
        <dbReference type="Proteomes" id="UP000515160"/>
    </source>
</evidence>
<dbReference type="PANTHER" id="PTHR12792">
    <property type="entry name" value="EXTRA SPINDLE POLES 1-RELATED"/>
    <property type="match status" value="1"/>
</dbReference>
<evidence type="ECO:0000313" key="7">
    <source>
        <dbReference type="RefSeq" id="XP_034104918.1"/>
    </source>
</evidence>
<name>A0A6P8WZK4_DROAB</name>
<gene>
    <name evidence="7" type="primary">LOC117568396</name>
</gene>
<organism evidence="6 7">
    <name type="scientific">Drosophila albomicans</name>
    <name type="common">Fruit fly</name>
    <dbReference type="NCBI Taxonomy" id="7291"/>
    <lineage>
        <taxon>Eukaryota</taxon>
        <taxon>Metazoa</taxon>
        <taxon>Ecdysozoa</taxon>
        <taxon>Arthropoda</taxon>
        <taxon>Hexapoda</taxon>
        <taxon>Insecta</taxon>
        <taxon>Pterygota</taxon>
        <taxon>Neoptera</taxon>
        <taxon>Endopterygota</taxon>
        <taxon>Diptera</taxon>
        <taxon>Brachycera</taxon>
        <taxon>Muscomorpha</taxon>
        <taxon>Ephydroidea</taxon>
        <taxon>Drosophilidae</taxon>
        <taxon>Drosophila</taxon>
    </lineage>
</organism>
<dbReference type="PROSITE" id="PS51700">
    <property type="entry name" value="SEPARIN"/>
    <property type="match status" value="1"/>
</dbReference>
<evidence type="ECO:0000256" key="4">
    <source>
        <dbReference type="ARBA" id="ARBA00022829"/>
    </source>
</evidence>
<dbReference type="RefSeq" id="XP_034104918.1">
    <property type="nucleotide sequence ID" value="XM_034249027.2"/>
</dbReference>
<evidence type="ECO:0000256" key="1">
    <source>
        <dbReference type="ARBA" id="ARBA00000451"/>
    </source>
</evidence>
<comment type="catalytic activity">
    <reaction evidence="1">
        <text>All bonds known to be hydrolyzed by this endopeptidase have arginine in P1 and an acidic residue in P4. P6 is often occupied by an acidic residue or by a hydroxy-amino-acid residue, the phosphorylation of which enhances cleavage.</text>
        <dbReference type="EC" id="3.4.22.49"/>
    </reaction>
</comment>
<evidence type="ECO:0000259" key="5">
    <source>
        <dbReference type="PROSITE" id="PS51700"/>
    </source>
</evidence>
<dbReference type="InterPro" id="IPR005314">
    <property type="entry name" value="Peptidase_C50"/>
</dbReference>
<dbReference type="Pfam" id="PF03568">
    <property type="entry name" value="Separin_C"/>
    <property type="match status" value="1"/>
</dbReference>
<dbReference type="GO" id="GO:0072686">
    <property type="term" value="C:mitotic spindle"/>
    <property type="evidence" value="ECO:0007669"/>
    <property type="project" value="TreeGrafter"/>
</dbReference>
<reference evidence="7" key="1">
    <citation type="submission" date="2025-08" db="UniProtKB">
        <authorList>
            <consortium name="RefSeq"/>
        </authorList>
    </citation>
    <scope>IDENTIFICATION</scope>
    <source>
        <strain evidence="7">15112-1751.03</strain>
        <tissue evidence="7">Whole Adult</tissue>
    </source>
</reference>
<proteinExistence type="predicted"/>
<accession>A0A6P8WZK4</accession>
<keyword evidence="3" id="KW-0378">Hydrolase</keyword>
<dbReference type="AlphaFoldDB" id="A0A6P8WZK4"/>
<dbReference type="CTD" id="38640"/>
<dbReference type="GO" id="GO:0051307">
    <property type="term" value="P:meiotic chromosome separation"/>
    <property type="evidence" value="ECO:0007669"/>
    <property type="project" value="TreeGrafter"/>
</dbReference>
<evidence type="ECO:0000256" key="2">
    <source>
        <dbReference type="ARBA" id="ARBA00012489"/>
    </source>
</evidence>
<dbReference type="EC" id="3.4.22.49" evidence="2"/>
<keyword evidence="4" id="KW-0159">Chromosome partition</keyword>
<dbReference type="GO" id="GO:0004197">
    <property type="term" value="F:cysteine-type endopeptidase activity"/>
    <property type="evidence" value="ECO:0007669"/>
    <property type="project" value="InterPro"/>
</dbReference>
<protein>
    <recommendedName>
        <fullName evidence="2">separase</fullName>
        <ecNumber evidence="2">3.4.22.49</ecNumber>
    </recommendedName>
</protein>
<sequence>MFTAKAIDKEMHGLQNAQAGPEAKEYNLLRADEEYRNGNMEHSIYYQVRALFQNSDARLITEAQQLENWSPTVEEILAAASAKEKEDYKSNAFFRNILKYNQKYELEHKKSKAKTKELSLDKLDFLEEIQEPVMGFASIASVCRQLPQEWCVLQLCKSFNPATTCSTYYEIAGSKGDIYLSLLQHCRSPELGPICLRFDDSALVDIFKRYGTLVERFKRVVTVDPTAVKTSQQKSKYWNELNAYSGDLQVLIDDLKRVFAPYNFLFLGKRYHCTSLKQTMKQAWASVDELCAKLNWSNQQRILLSQAVLHANRFDNAEQQAVSLELANYKTTEAQQALQLLKLWSSNWATLQQEQPLAEKRFPLLLVVDERLDHMHWEQLMPLQECTRLKSLHSLWRLYKCHKAQVQHGYYTVRIERHGMSIINPESDLVNSGRRMRSFLEYWLPHWEHMFETKPTEQLLTDQAFKADCFVYAGHGSSLQYVSSRVIYRNRIKGVVFLFGCDSTRVMSSGLYSPLYGAHDYYHGALCPTVVGTLMPALDGNMDNVATNLLSRWIAPANGKVTPWTQIDRVPWVSQGTIKALKGVTQTVDQVTDYQVGSLCSILAGIQQGKVEPKIYNYCVYVSRGLPAWNLAVEQLPFSNN</sequence>
<feature type="domain" description="Peptidase C50" evidence="5">
    <location>
        <begin position="416"/>
        <end position="512"/>
    </location>
</feature>
<dbReference type="InterPro" id="IPR030397">
    <property type="entry name" value="SEPARIN_core_dom"/>
</dbReference>
<dbReference type="GO" id="GO:0006508">
    <property type="term" value="P:proteolysis"/>
    <property type="evidence" value="ECO:0007669"/>
    <property type="project" value="InterPro"/>
</dbReference>
<dbReference type="GeneID" id="117568396"/>
<dbReference type="GO" id="GO:0005737">
    <property type="term" value="C:cytoplasm"/>
    <property type="evidence" value="ECO:0007669"/>
    <property type="project" value="TreeGrafter"/>
</dbReference>
<dbReference type="OrthoDB" id="10255632at2759"/>
<dbReference type="Proteomes" id="UP000515160">
    <property type="component" value="Chromosome 3"/>
</dbReference>